<dbReference type="InterPro" id="IPR050927">
    <property type="entry name" value="TRPM"/>
</dbReference>
<evidence type="ECO:0000313" key="4">
    <source>
        <dbReference type="EMBL" id="CAF4380821.1"/>
    </source>
</evidence>
<keyword evidence="2" id="KW-1133">Transmembrane helix</keyword>
<dbReference type="Proteomes" id="UP000663829">
    <property type="component" value="Unassembled WGS sequence"/>
</dbReference>
<dbReference type="EMBL" id="CAJNOQ010023919">
    <property type="protein sequence ID" value="CAF1521567.1"/>
    <property type="molecule type" value="Genomic_DNA"/>
</dbReference>
<evidence type="ECO:0000313" key="3">
    <source>
        <dbReference type="EMBL" id="CAF1521567.1"/>
    </source>
</evidence>
<organism evidence="3 5">
    <name type="scientific">Didymodactylos carnosus</name>
    <dbReference type="NCBI Taxonomy" id="1234261"/>
    <lineage>
        <taxon>Eukaryota</taxon>
        <taxon>Metazoa</taxon>
        <taxon>Spiralia</taxon>
        <taxon>Gnathifera</taxon>
        <taxon>Rotifera</taxon>
        <taxon>Eurotatoria</taxon>
        <taxon>Bdelloidea</taxon>
        <taxon>Philodinida</taxon>
        <taxon>Philodinidae</taxon>
        <taxon>Didymodactylos</taxon>
    </lineage>
</organism>
<feature type="region of interest" description="Disordered" evidence="1">
    <location>
        <begin position="425"/>
        <end position="449"/>
    </location>
</feature>
<dbReference type="PANTHER" id="PTHR13800">
    <property type="entry name" value="TRANSIENT RECEPTOR POTENTIAL CATION CHANNEL, SUBFAMILY M, MEMBER 6"/>
    <property type="match status" value="1"/>
</dbReference>
<evidence type="ECO:0000313" key="5">
    <source>
        <dbReference type="Proteomes" id="UP000663829"/>
    </source>
</evidence>
<feature type="transmembrane region" description="Helical" evidence="2">
    <location>
        <begin position="22"/>
        <end position="43"/>
    </location>
</feature>
<dbReference type="GO" id="GO:0005886">
    <property type="term" value="C:plasma membrane"/>
    <property type="evidence" value="ECO:0007669"/>
    <property type="project" value="TreeGrafter"/>
</dbReference>
<keyword evidence="5" id="KW-1185">Reference proteome</keyword>
<dbReference type="GO" id="GO:0099604">
    <property type="term" value="F:ligand-gated calcium channel activity"/>
    <property type="evidence" value="ECO:0007669"/>
    <property type="project" value="TreeGrafter"/>
</dbReference>
<keyword evidence="2" id="KW-0812">Transmembrane</keyword>
<feature type="compositionally biased region" description="Polar residues" evidence="1">
    <location>
        <begin position="438"/>
        <end position="449"/>
    </location>
</feature>
<accession>A0A815UMS0</accession>
<evidence type="ECO:0000256" key="1">
    <source>
        <dbReference type="SAM" id="MobiDB-lite"/>
    </source>
</evidence>
<sequence length="449" mass="51266">MSAWMPTVIRTYVWTYFTDDQWNFLDIAAILFYIVGFITRFIVIEQAFTVSKICMAIDLCLWYVRILHLFAAYERLGTKLLMIYNTVTWYPSANGGPSRYYTLANDGTGLWNWNLLRNVFDWGIWKIFGQVNLIALQEADNSTLTGANKYGTLTIDENNKLNANMHDLVVFNALDKIHISGNVTSIIVHFCTLPTIVESKISLYAMSPTNDPNKFSVTATTDVLLDRIKPSSSNTVQTIPLTSNLSVATGQYIAIRFEVGSGSPYSIAERNEYFVNSKTFDDNLKNDLPIPFTNCSNKGIAFGFTINSTSPGHYRRSKVGITEGDIEMQQQQPQPPLLFSPPKQHKKRLPQSKIIRDEQPSGANKFQEYDNMLRENAIAEDYWKPIIDRIKENERINDEDEEDYDKHYGEKIIQLMKEKDFIKANSRRNSRATDNMLAPNSTTTTNDLL</sequence>
<proteinExistence type="predicted"/>
<reference evidence="3" key="1">
    <citation type="submission" date="2021-02" db="EMBL/GenBank/DDBJ databases">
        <authorList>
            <person name="Nowell W R."/>
        </authorList>
    </citation>
    <scope>NUCLEOTIDE SEQUENCE</scope>
</reference>
<evidence type="ECO:0000256" key="2">
    <source>
        <dbReference type="SAM" id="Phobius"/>
    </source>
</evidence>
<name>A0A815UMS0_9BILA</name>
<gene>
    <name evidence="3" type="ORF">GPM918_LOCUS37576</name>
    <name evidence="4" type="ORF">SRO942_LOCUS38346</name>
</gene>
<feature type="transmembrane region" description="Helical" evidence="2">
    <location>
        <begin position="55"/>
        <end position="73"/>
    </location>
</feature>
<keyword evidence="2" id="KW-0472">Membrane</keyword>
<dbReference type="AlphaFoldDB" id="A0A815UMS0"/>
<protein>
    <submittedName>
        <fullName evidence="3">Uncharacterized protein</fullName>
    </submittedName>
</protein>
<dbReference type="EMBL" id="CAJOBC010089472">
    <property type="protein sequence ID" value="CAF4380821.1"/>
    <property type="molecule type" value="Genomic_DNA"/>
</dbReference>
<dbReference type="PANTHER" id="PTHR13800:SF12">
    <property type="entry name" value="TRANSIENT RECEPTOR POTENTIAL CATION CHANNEL SUBFAMILY M MEMBER-LIKE 2"/>
    <property type="match status" value="1"/>
</dbReference>
<comment type="caution">
    <text evidence="3">The sequence shown here is derived from an EMBL/GenBank/DDBJ whole genome shotgun (WGS) entry which is preliminary data.</text>
</comment>
<dbReference type="Proteomes" id="UP000681722">
    <property type="component" value="Unassembled WGS sequence"/>
</dbReference>